<dbReference type="AlphaFoldDB" id="A0A5D3KDP0"/>
<proteinExistence type="inferred from homology"/>
<evidence type="ECO:0000313" key="4">
    <source>
        <dbReference type="Proteomes" id="UP000324758"/>
    </source>
</evidence>
<gene>
    <name evidence="3" type="ORF">FXB40_16880</name>
</gene>
<dbReference type="GO" id="GO:0016787">
    <property type="term" value="F:hydrolase activity"/>
    <property type="evidence" value="ECO:0007669"/>
    <property type="project" value="UniProtKB-KW"/>
</dbReference>
<dbReference type="EMBL" id="VSSS01000026">
    <property type="protein sequence ID" value="TYL94773.1"/>
    <property type="molecule type" value="Genomic_DNA"/>
</dbReference>
<comment type="caution">
    <text evidence="3">The sequence shown here is derived from an EMBL/GenBank/DDBJ whole genome shotgun (WGS) entry which is preliminary data.</text>
</comment>
<dbReference type="InterPro" id="IPR032466">
    <property type="entry name" value="Metal_Hydrolase"/>
</dbReference>
<sequence>MSEIVDSHHHIWRQADLPWLVGPMQPRIFGPYEAIRRDYPLPEYLDDLRGAGVTRSVYVQTNWANDHFEDEAAWVQQTADEHGWPHAIVAYANFAEDDVRPQLDRLKRYPLVRGARMQLHWHENPLYRFAAKPDLCIDPTVRRNVARLADYGWSFDLQVFTPQMPDAAQLAESCPKVTFILQHAGMLEDPSPAGRAAWRAGMARLATCPNVVSKLSGLGTFVHRNDPAHIAAVVTDTVAIFGAERCLFGSNFPIEKLWTSYRELVDAFRTAAAPLSAEQRDAIFGGTATRVYRLDR</sequence>
<dbReference type="PANTHER" id="PTHR43569">
    <property type="entry name" value="AMIDOHYDROLASE"/>
    <property type="match status" value="1"/>
</dbReference>
<dbReference type="RefSeq" id="WP_148773311.1">
    <property type="nucleotide sequence ID" value="NZ_VSSS01000026.1"/>
</dbReference>
<dbReference type="Pfam" id="PF04909">
    <property type="entry name" value="Amidohydro_2"/>
    <property type="match status" value="1"/>
</dbReference>
<evidence type="ECO:0000256" key="1">
    <source>
        <dbReference type="ARBA" id="ARBA00038310"/>
    </source>
</evidence>
<dbReference type="OrthoDB" id="9787654at2"/>
<dbReference type="Proteomes" id="UP000324758">
    <property type="component" value="Unassembled WGS sequence"/>
</dbReference>
<dbReference type="InterPro" id="IPR052350">
    <property type="entry name" value="Metallo-dep_Lactonases"/>
</dbReference>
<organism evidence="3 4">
    <name type="scientific">Bradyrhizobium rifense</name>
    <dbReference type="NCBI Taxonomy" id="515499"/>
    <lineage>
        <taxon>Bacteria</taxon>
        <taxon>Pseudomonadati</taxon>
        <taxon>Pseudomonadota</taxon>
        <taxon>Alphaproteobacteria</taxon>
        <taxon>Hyphomicrobiales</taxon>
        <taxon>Nitrobacteraceae</taxon>
        <taxon>Bradyrhizobium</taxon>
    </lineage>
</organism>
<dbReference type="Gene3D" id="3.20.20.140">
    <property type="entry name" value="Metal-dependent hydrolases"/>
    <property type="match status" value="1"/>
</dbReference>
<keyword evidence="3" id="KW-0378">Hydrolase</keyword>
<evidence type="ECO:0000259" key="2">
    <source>
        <dbReference type="Pfam" id="PF04909"/>
    </source>
</evidence>
<accession>A0A5D3KDP0</accession>
<keyword evidence="4" id="KW-1185">Reference proteome</keyword>
<evidence type="ECO:0000313" key="3">
    <source>
        <dbReference type="EMBL" id="TYL94773.1"/>
    </source>
</evidence>
<reference evidence="3 4" key="1">
    <citation type="submission" date="2019-08" db="EMBL/GenBank/DDBJ databases">
        <title>Bradyrhizobium hipponensis sp. nov., a rhizobium isolated from a Lupinus angustifolius root nodule in Tunisia.</title>
        <authorList>
            <person name="Off K."/>
            <person name="Rejili M."/>
            <person name="Mars M."/>
            <person name="Brachmann A."/>
            <person name="Marin M."/>
        </authorList>
    </citation>
    <scope>NUCLEOTIDE SEQUENCE [LARGE SCALE GENOMIC DNA]</scope>
    <source>
        <strain evidence="3 4">CTAW71</strain>
    </source>
</reference>
<protein>
    <submittedName>
        <fullName evidence="3">Amidohydrolase family protein</fullName>
    </submittedName>
</protein>
<dbReference type="PANTHER" id="PTHR43569:SF1">
    <property type="entry name" value="BLL3371 PROTEIN"/>
    <property type="match status" value="1"/>
</dbReference>
<comment type="similarity">
    <text evidence="1">Belongs to the metallo-dependent hydrolases superfamily.</text>
</comment>
<dbReference type="SUPFAM" id="SSF51556">
    <property type="entry name" value="Metallo-dependent hydrolases"/>
    <property type="match status" value="1"/>
</dbReference>
<name>A0A5D3KDP0_9BRAD</name>
<dbReference type="InterPro" id="IPR006680">
    <property type="entry name" value="Amidohydro-rel"/>
</dbReference>
<feature type="domain" description="Amidohydrolase-related" evidence="2">
    <location>
        <begin position="5"/>
        <end position="294"/>
    </location>
</feature>